<dbReference type="EMBL" id="CAFBMW010000004">
    <property type="protein sequence ID" value="CAB4922326.1"/>
    <property type="molecule type" value="Genomic_DNA"/>
</dbReference>
<accession>A0A6J7HUJ5</accession>
<protein>
    <submittedName>
        <fullName evidence="1">Unannotated protein</fullName>
    </submittedName>
</protein>
<evidence type="ECO:0000313" key="1">
    <source>
        <dbReference type="EMBL" id="CAB4922326.1"/>
    </source>
</evidence>
<dbReference type="AlphaFoldDB" id="A0A6J7HUJ5"/>
<sequence>MMNSFNEKDFLKVPVVLMGGPLDGQKYALPRLPPKLEVPIRLSVPLKQPAANAPFASYGRAAEDEPMSGVYVFLFEECVGPNGEKVLYAPQLPKSSGVTQMPEVVSTPVGTALADVREPQMSDTRP</sequence>
<proteinExistence type="predicted"/>
<reference evidence="1" key="1">
    <citation type="submission" date="2020-05" db="EMBL/GenBank/DDBJ databases">
        <authorList>
            <person name="Chiriac C."/>
            <person name="Salcher M."/>
            <person name="Ghai R."/>
            <person name="Kavagutti S V."/>
        </authorList>
    </citation>
    <scope>NUCLEOTIDE SEQUENCE</scope>
</reference>
<organism evidence="1">
    <name type="scientific">freshwater metagenome</name>
    <dbReference type="NCBI Taxonomy" id="449393"/>
    <lineage>
        <taxon>unclassified sequences</taxon>
        <taxon>metagenomes</taxon>
        <taxon>ecological metagenomes</taxon>
    </lineage>
</organism>
<gene>
    <name evidence="1" type="ORF">UFOPK3662_00695</name>
</gene>
<name>A0A6J7HUJ5_9ZZZZ</name>